<name>A0AAD4RZ62_9MAGN</name>
<accession>A0AAD4RZ62</accession>
<keyword evidence="2" id="KW-1185">Reference proteome</keyword>
<evidence type="ECO:0000313" key="2">
    <source>
        <dbReference type="Proteomes" id="UP001202328"/>
    </source>
</evidence>
<sequence length="101" mass="11376">MKLMMKIQKKGFTGKVVLHIYNKNGFAVKRRVDGSIMHPSQGFGMQTTSLRLITQWCCRVTLMYGNEVLASSELGRSFHLFAGLCLLARLLCTDCKKALSF</sequence>
<protein>
    <submittedName>
        <fullName evidence="1">Uncharacterized protein</fullName>
    </submittedName>
</protein>
<proteinExistence type="predicted"/>
<reference evidence="1" key="1">
    <citation type="submission" date="2022-04" db="EMBL/GenBank/DDBJ databases">
        <title>A functionally conserved STORR gene fusion in Papaver species that diverged 16.8 million years ago.</title>
        <authorList>
            <person name="Catania T."/>
        </authorList>
    </citation>
    <scope>NUCLEOTIDE SEQUENCE</scope>
    <source>
        <strain evidence="1">S-188037</strain>
    </source>
</reference>
<dbReference type="AlphaFoldDB" id="A0AAD4RZ62"/>
<gene>
    <name evidence="1" type="ORF">MKW98_032728</name>
</gene>
<dbReference type="EMBL" id="JAJJMB010016409">
    <property type="protein sequence ID" value="KAI3847402.1"/>
    <property type="molecule type" value="Genomic_DNA"/>
</dbReference>
<dbReference type="Proteomes" id="UP001202328">
    <property type="component" value="Unassembled WGS sequence"/>
</dbReference>
<organism evidence="1 2">
    <name type="scientific">Papaver atlanticum</name>
    <dbReference type="NCBI Taxonomy" id="357466"/>
    <lineage>
        <taxon>Eukaryota</taxon>
        <taxon>Viridiplantae</taxon>
        <taxon>Streptophyta</taxon>
        <taxon>Embryophyta</taxon>
        <taxon>Tracheophyta</taxon>
        <taxon>Spermatophyta</taxon>
        <taxon>Magnoliopsida</taxon>
        <taxon>Ranunculales</taxon>
        <taxon>Papaveraceae</taxon>
        <taxon>Papaveroideae</taxon>
        <taxon>Papaver</taxon>
    </lineage>
</organism>
<evidence type="ECO:0000313" key="1">
    <source>
        <dbReference type="EMBL" id="KAI3847402.1"/>
    </source>
</evidence>
<comment type="caution">
    <text evidence="1">The sequence shown here is derived from an EMBL/GenBank/DDBJ whole genome shotgun (WGS) entry which is preliminary data.</text>
</comment>